<feature type="domain" description="Dystroglycan-type cadherin-like" evidence="2">
    <location>
        <begin position="414"/>
        <end position="502"/>
    </location>
</feature>
<feature type="domain" description="Dystroglycan-type cadherin-like" evidence="2">
    <location>
        <begin position="324"/>
        <end position="412"/>
    </location>
</feature>
<dbReference type="Pfam" id="PF05345">
    <property type="entry name" value="He_PIG"/>
    <property type="match status" value="7"/>
</dbReference>
<feature type="domain" description="Dystroglycan-type cadherin-like" evidence="2">
    <location>
        <begin position="504"/>
        <end position="592"/>
    </location>
</feature>
<dbReference type="Proteomes" id="UP000287502">
    <property type="component" value="Chromosome"/>
</dbReference>
<dbReference type="KEGG" id="gtl:EP073_07445"/>
<dbReference type="InterPro" id="IPR006644">
    <property type="entry name" value="Cadg"/>
</dbReference>
<protein>
    <submittedName>
        <fullName evidence="3">DUF1566 domain-containing protein</fullName>
    </submittedName>
</protein>
<evidence type="ECO:0000313" key="3">
    <source>
        <dbReference type="EMBL" id="QAR33240.1"/>
    </source>
</evidence>
<evidence type="ECO:0000256" key="1">
    <source>
        <dbReference type="SAM" id="MobiDB-lite"/>
    </source>
</evidence>
<dbReference type="PROSITE" id="PS51257">
    <property type="entry name" value="PROKAR_LIPOPROTEIN"/>
    <property type="match status" value="1"/>
</dbReference>
<dbReference type="GO" id="GO:0016020">
    <property type="term" value="C:membrane"/>
    <property type="evidence" value="ECO:0007669"/>
    <property type="project" value="InterPro"/>
</dbReference>
<name>A0A3R5UYZ3_9BACT</name>
<dbReference type="Pfam" id="PF07603">
    <property type="entry name" value="Lcl_C"/>
    <property type="match status" value="2"/>
</dbReference>
<dbReference type="SMART" id="SM00736">
    <property type="entry name" value="CADG"/>
    <property type="match status" value="6"/>
</dbReference>
<feature type="region of interest" description="Disordered" evidence="1">
    <location>
        <begin position="139"/>
        <end position="161"/>
    </location>
</feature>
<dbReference type="SUPFAM" id="SSF49313">
    <property type="entry name" value="Cadherin-like"/>
    <property type="match status" value="7"/>
</dbReference>
<dbReference type="GO" id="GO:0005509">
    <property type="term" value="F:calcium ion binding"/>
    <property type="evidence" value="ECO:0007669"/>
    <property type="project" value="InterPro"/>
</dbReference>
<gene>
    <name evidence="3" type="ORF">EP073_07445</name>
</gene>
<dbReference type="OrthoDB" id="7486720at2"/>
<proteinExistence type="predicted"/>
<dbReference type="PANTHER" id="PTHR35812">
    <property type="entry name" value="LIPOPROTEIN"/>
    <property type="match status" value="1"/>
</dbReference>
<dbReference type="InterPro" id="IPR015919">
    <property type="entry name" value="Cadherin-like_sf"/>
</dbReference>
<dbReference type="EMBL" id="CP035108">
    <property type="protein sequence ID" value="QAR33240.1"/>
    <property type="molecule type" value="Genomic_DNA"/>
</dbReference>
<evidence type="ECO:0000259" key="2">
    <source>
        <dbReference type="SMART" id="SM00736"/>
    </source>
</evidence>
<dbReference type="Gene3D" id="2.60.40.10">
    <property type="entry name" value="Immunoglobulins"/>
    <property type="match status" value="7"/>
</dbReference>
<dbReference type="InterPro" id="IPR011460">
    <property type="entry name" value="Lcl_C"/>
</dbReference>
<accession>A0A3R5UYZ3</accession>
<dbReference type="PANTHER" id="PTHR35812:SF1">
    <property type="entry name" value="LIPOPROTEIN"/>
    <property type="match status" value="1"/>
</dbReference>
<reference evidence="3 4" key="1">
    <citation type="submission" date="2019-01" db="EMBL/GenBank/DDBJ databases">
        <title>Geovibrio thiophilus DSM 11263, complete genome.</title>
        <authorList>
            <person name="Spring S."/>
            <person name="Bunk B."/>
            <person name="Sproer C."/>
        </authorList>
    </citation>
    <scope>NUCLEOTIDE SEQUENCE [LARGE SCALE GENOMIC DNA]</scope>
    <source>
        <strain evidence="3 4">DSM 11263</strain>
    </source>
</reference>
<feature type="domain" description="Dystroglycan-type cadherin-like" evidence="2">
    <location>
        <begin position="237"/>
        <end position="322"/>
    </location>
</feature>
<feature type="compositionally biased region" description="Polar residues" evidence="1">
    <location>
        <begin position="143"/>
        <end position="161"/>
    </location>
</feature>
<organism evidence="3 4">
    <name type="scientific">Geovibrio thiophilus</name>
    <dbReference type="NCBI Taxonomy" id="139438"/>
    <lineage>
        <taxon>Bacteria</taxon>
        <taxon>Pseudomonadati</taxon>
        <taxon>Deferribacterota</taxon>
        <taxon>Deferribacteres</taxon>
        <taxon>Deferribacterales</taxon>
        <taxon>Geovibrionaceae</taxon>
        <taxon>Geovibrio</taxon>
    </lineage>
</organism>
<feature type="domain" description="Dystroglycan-type cadherin-like" evidence="2">
    <location>
        <begin position="47"/>
        <end position="139"/>
    </location>
</feature>
<feature type="region of interest" description="Disordered" evidence="1">
    <location>
        <begin position="28"/>
        <end position="51"/>
    </location>
</feature>
<dbReference type="AlphaFoldDB" id="A0A3R5UYZ3"/>
<sequence length="960" mass="100759">MKYSRSYSFFFTVLLIMIFSISCGSGSGGADNGNGDSDEDGNTNSAPQLTGIPQTSVTAGSVYSFIPQASDPDGDVLIFEVFNKPSWASFSSSTGELRGTPSTGDTGTYNGVIITVRDASDAAVLPPFSVSVYYDNSPPDITGTPQTSATAGSSYSFSPSATDPDGDSLSYEIVNKPLWASFSALTGILSGTPQTEHTGVYNGIIIKVTDNKGGSDYLSSFSVTVYAVNTPPQINGTPIMAITSGTAYAFAPSVSDADGDTLTYNILNKPSWAAFDNSTGVLTGTAVAGVYGGIVITVSDGKGGMSALPAFGITVYAVNTPPQINGTPLASLTSGTAYAFVPSVSDADGDTLTCNILNKPSWAAFDNSTGVLTGTAVAGVYGGIVITVSDGKGGMSALPAFGITVYAVNTPPQINGTPLASLTSGTAYAFVPSVSDADGDTLTCNILNKPSWAAFDNSTGVLTGTAVAGVYGGIVITVSDGKGGMSALPAFGITVYAVNTPPQINGTPLASLTSGTAYAFVPSVSDADGDTLTYNILNKPSWAAFDNSTGVLTGTAVAGVYGGIVITVSDGKGGMSALPAFGITVYAVNTPPQISGTPDTSVHPGYVYLFEPVGNDPDGDIVIYSIENMPSWADFSRYFGILTGTPSARDVGTYADIVISISDGISTVLLAPFTVNVAFPPLGVLKTGQTVSYMNYDDGFYQKGITRSYSRTDEIVTDTVTGLHWQDNADVETVQRDWQGAIDYCDALELGDYDDWRLPVGKELMSIVDHTRNVPALDPIFENINPDPYMQYWSSTDYSTNDALRVSFWSGVESSFDKTSALFVRCVRGDTLPQSSFTRDNVEETVEDTATGLIWQDNAEVASETYAWQGAISNCELLITGGHDDWRLPNINELKTLADYTMSNPAIYSAFQNTANAYYWSSTTNPLILSGAWEVNFGTGFTYNSPRTDGRYVRCVRGGQ</sequence>
<evidence type="ECO:0000313" key="4">
    <source>
        <dbReference type="Proteomes" id="UP000287502"/>
    </source>
</evidence>
<dbReference type="InterPro" id="IPR013783">
    <property type="entry name" value="Ig-like_fold"/>
</dbReference>
<feature type="domain" description="Dystroglycan-type cadherin-like" evidence="2">
    <location>
        <begin position="141"/>
        <end position="232"/>
    </location>
</feature>
<keyword evidence="4" id="KW-1185">Reference proteome</keyword>